<dbReference type="InterPro" id="IPR027479">
    <property type="entry name" value="S-Me-THD_N_sf"/>
</dbReference>
<evidence type="ECO:0000259" key="2">
    <source>
        <dbReference type="Pfam" id="PF20906"/>
    </source>
</evidence>
<name>A0ABR1IRY7_9AGAR</name>
<evidence type="ECO:0000313" key="3">
    <source>
        <dbReference type="EMBL" id="KAK7437597.1"/>
    </source>
</evidence>
<sequence length="392" mass="42241">MEGCGILGTGGGGSPYPIYLMCRQILRDGGTIRIVDHTSLPDDAQITRGGGMGSPSVGGERIWGGKPIMIAGKELAKFMGVSKIWATLADEIGGGNGMKPLLTSYYYGVPALDADLMGRGKDLSLGVFIILTWCLQAYPMLNQLLPAVYNRPNSLVPCSLCDGDGNVVILTKVKNEFYVETLMRTVTTEMGSSAALCPPSMALSDVCDYGVQRTQSQAWWIGRAVAICRQKNNLKAIPDEILKIQNGKCLFIGKIINVSREVRAGFTWGEIQIARLRDDELEDVFLSTNSDAGPDNQMVIPFRNENLAAYIERPDGSRKMAAIVPDLITVLDSQSGSHLGTQMYSYGLRVTMIALAGSPLWTTEAGLKCGGPSAFGYVSIESAMSLLIFSTL</sequence>
<keyword evidence="4" id="KW-1185">Reference proteome</keyword>
<proteinExistence type="predicted"/>
<reference evidence="3 4" key="1">
    <citation type="submission" date="2024-01" db="EMBL/GenBank/DDBJ databases">
        <title>A draft genome for the cacao thread blight pathogen Marasmiellus scandens.</title>
        <authorList>
            <person name="Baruah I.K."/>
            <person name="Leung J."/>
            <person name="Bukari Y."/>
            <person name="Amoako-Attah I."/>
            <person name="Meinhardt L.W."/>
            <person name="Bailey B.A."/>
            <person name="Cohen S.P."/>
        </authorList>
    </citation>
    <scope>NUCLEOTIDE SEQUENCE [LARGE SCALE GENOMIC DNA]</scope>
    <source>
        <strain evidence="3 4">GH-19</strain>
    </source>
</reference>
<comment type="caution">
    <text evidence="3">The sequence shown here is derived from an EMBL/GenBank/DDBJ whole genome shotgun (WGS) entry which is preliminary data.</text>
</comment>
<accession>A0ABR1IRY7</accession>
<dbReference type="InterPro" id="IPR048350">
    <property type="entry name" value="S-Me-THD-like_C"/>
</dbReference>
<dbReference type="InterPro" id="IPR010318">
    <property type="entry name" value="S-Me-THD_N"/>
</dbReference>
<gene>
    <name evidence="3" type="ORF">VKT23_018495</name>
</gene>
<dbReference type="Pfam" id="PF20906">
    <property type="entry name" value="S-Me-THD_C"/>
    <property type="match status" value="1"/>
</dbReference>
<evidence type="ECO:0000313" key="4">
    <source>
        <dbReference type="Proteomes" id="UP001498398"/>
    </source>
</evidence>
<dbReference type="Gene3D" id="3.40.1610.10">
    <property type="entry name" value="CV3147-like domain"/>
    <property type="match status" value="2"/>
</dbReference>
<dbReference type="Proteomes" id="UP001498398">
    <property type="component" value="Unassembled WGS sequence"/>
</dbReference>
<organism evidence="3 4">
    <name type="scientific">Marasmiellus scandens</name>
    <dbReference type="NCBI Taxonomy" id="2682957"/>
    <lineage>
        <taxon>Eukaryota</taxon>
        <taxon>Fungi</taxon>
        <taxon>Dikarya</taxon>
        <taxon>Basidiomycota</taxon>
        <taxon>Agaricomycotina</taxon>
        <taxon>Agaricomycetes</taxon>
        <taxon>Agaricomycetidae</taxon>
        <taxon>Agaricales</taxon>
        <taxon>Marasmiineae</taxon>
        <taxon>Omphalotaceae</taxon>
        <taxon>Marasmiellus</taxon>
    </lineage>
</organism>
<dbReference type="SUPFAM" id="SSF160991">
    <property type="entry name" value="CV3147-like"/>
    <property type="match status" value="1"/>
</dbReference>
<dbReference type="Pfam" id="PF06032">
    <property type="entry name" value="S-Me-THD_N"/>
    <property type="match status" value="1"/>
</dbReference>
<evidence type="ECO:0000259" key="1">
    <source>
        <dbReference type="Pfam" id="PF06032"/>
    </source>
</evidence>
<dbReference type="InterPro" id="IPR024071">
    <property type="entry name" value="S-Me-THD_C_sf"/>
</dbReference>
<dbReference type="Gene3D" id="2.40.390.10">
    <property type="entry name" value="CV3147-like"/>
    <property type="match status" value="1"/>
</dbReference>
<feature type="domain" description="S-Me-THD-like C-terminal" evidence="2">
    <location>
        <begin position="176"/>
        <end position="380"/>
    </location>
</feature>
<dbReference type="EMBL" id="JBANRG010000084">
    <property type="protein sequence ID" value="KAK7437597.1"/>
    <property type="molecule type" value="Genomic_DNA"/>
</dbReference>
<feature type="domain" description="S-Me-THD N-terminal" evidence="1">
    <location>
        <begin position="2"/>
        <end position="119"/>
    </location>
</feature>
<protein>
    <submittedName>
        <fullName evidence="3">Uncharacterized protein</fullName>
    </submittedName>
</protein>